<name>A0A9J6E4F8_RHIMP</name>
<dbReference type="EMBL" id="JABSTU010000006">
    <property type="protein sequence ID" value="KAH8028965.1"/>
    <property type="molecule type" value="Genomic_DNA"/>
</dbReference>
<accession>A0A9J6E4F8</accession>
<dbReference type="AlphaFoldDB" id="A0A9J6E4F8"/>
<sequence length="315" mass="35378">MTARCTAEAFRPNSASEESIKGILSFRDAWERHADKKFLSESSAEGLRVTLTSTLELLRYLRGKYGFRYLLTSRLSQDKVENFFGIVRLSSGCNSHPTPQQFLLTVHCRSFYDLVHSVEDGNAEGDVSSLLDVGDRDETPKQQLIDQMKLCAEKQAGPSGSCKSEAVEHEHHIQRSDSRLIYYISGYVARKCGLPTKCSACNDSLLPTEEGRRLHVAEFVRHNDQDWDDTRPNANPILLDVQLFITPCSRGSQIRSRNLHKTFCRHTTGARFIIFPSILSHPKSAQYRNTNIIPGGMVNGRSSLCLLIANEKGLT</sequence>
<dbReference type="Pfam" id="PF21789">
    <property type="entry name" value="TNP-like_RNaseH_C"/>
    <property type="match status" value="1"/>
</dbReference>
<protein>
    <recommendedName>
        <fullName evidence="1">Transposable element P transposase-like RNase H C-terminal domain-containing protein</fullName>
    </recommendedName>
</protein>
<keyword evidence="3" id="KW-1185">Reference proteome</keyword>
<evidence type="ECO:0000313" key="2">
    <source>
        <dbReference type="EMBL" id="KAH8028965.1"/>
    </source>
</evidence>
<evidence type="ECO:0000259" key="1">
    <source>
        <dbReference type="Pfam" id="PF21789"/>
    </source>
</evidence>
<dbReference type="PANTHER" id="PTHR47577:SF2">
    <property type="entry name" value="THAP DOMAIN CONTAINING 9"/>
    <property type="match status" value="1"/>
</dbReference>
<dbReference type="PANTHER" id="PTHR47577">
    <property type="entry name" value="THAP DOMAIN-CONTAINING PROTEIN 6"/>
    <property type="match status" value="1"/>
</dbReference>
<feature type="domain" description="Transposable element P transposase-like RNase H C-terminal" evidence="1">
    <location>
        <begin position="74"/>
        <end position="102"/>
    </location>
</feature>
<proteinExistence type="predicted"/>
<dbReference type="InterPro" id="IPR048367">
    <property type="entry name" value="TNP-like_RNaseH_C"/>
</dbReference>
<dbReference type="Proteomes" id="UP000821866">
    <property type="component" value="Chromosome 4"/>
</dbReference>
<comment type="caution">
    <text evidence="2">The sequence shown here is derived from an EMBL/GenBank/DDBJ whole genome shotgun (WGS) entry which is preliminary data.</text>
</comment>
<organism evidence="2 3">
    <name type="scientific">Rhipicephalus microplus</name>
    <name type="common">Cattle tick</name>
    <name type="synonym">Boophilus microplus</name>
    <dbReference type="NCBI Taxonomy" id="6941"/>
    <lineage>
        <taxon>Eukaryota</taxon>
        <taxon>Metazoa</taxon>
        <taxon>Ecdysozoa</taxon>
        <taxon>Arthropoda</taxon>
        <taxon>Chelicerata</taxon>
        <taxon>Arachnida</taxon>
        <taxon>Acari</taxon>
        <taxon>Parasitiformes</taxon>
        <taxon>Ixodida</taxon>
        <taxon>Ixodoidea</taxon>
        <taxon>Ixodidae</taxon>
        <taxon>Rhipicephalinae</taxon>
        <taxon>Rhipicephalus</taxon>
        <taxon>Boophilus</taxon>
    </lineage>
</organism>
<gene>
    <name evidence="2" type="ORF">HPB51_021667</name>
</gene>
<reference evidence="2" key="2">
    <citation type="submission" date="2021-09" db="EMBL/GenBank/DDBJ databases">
        <authorList>
            <person name="Jia N."/>
            <person name="Wang J."/>
            <person name="Shi W."/>
            <person name="Du L."/>
            <person name="Sun Y."/>
            <person name="Zhan W."/>
            <person name="Jiang J."/>
            <person name="Wang Q."/>
            <person name="Zhang B."/>
            <person name="Ji P."/>
            <person name="Sakyi L.B."/>
            <person name="Cui X."/>
            <person name="Yuan T."/>
            <person name="Jiang B."/>
            <person name="Yang W."/>
            <person name="Lam T.T.-Y."/>
            <person name="Chang Q."/>
            <person name="Ding S."/>
            <person name="Wang X."/>
            <person name="Zhu J."/>
            <person name="Ruan X."/>
            <person name="Zhao L."/>
            <person name="Wei J."/>
            <person name="Que T."/>
            <person name="Du C."/>
            <person name="Cheng J."/>
            <person name="Dai P."/>
            <person name="Han X."/>
            <person name="Huang E."/>
            <person name="Gao Y."/>
            <person name="Liu J."/>
            <person name="Shao H."/>
            <person name="Ye R."/>
            <person name="Li L."/>
            <person name="Wei W."/>
            <person name="Wang X."/>
            <person name="Wang C."/>
            <person name="Huo Q."/>
            <person name="Li W."/>
            <person name="Guo W."/>
            <person name="Chen H."/>
            <person name="Chen S."/>
            <person name="Zhou L."/>
            <person name="Zhou L."/>
            <person name="Ni X."/>
            <person name="Tian J."/>
            <person name="Zhou Y."/>
            <person name="Sheng Y."/>
            <person name="Liu T."/>
            <person name="Pan Y."/>
            <person name="Xia L."/>
            <person name="Li J."/>
            <person name="Zhao F."/>
            <person name="Cao W."/>
        </authorList>
    </citation>
    <scope>NUCLEOTIDE SEQUENCE</scope>
    <source>
        <strain evidence="2">Rmic-2018</strain>
        <tissue evidence="2">Larvae</tissue>
    </source>
</reference>
<evidence type="ECO:0000313" key="3">
    <source>
        <dbReference type="Proteomes" id="UP000821866"/>
    </source>
</evidence>
<reference evidence="2" key="1">
    <citation type="journal article" date="2020" name="Cell">
        <title>Large-Scale Comparative Analyses of Tick Genomes Elucidate Their Genetic Diversity and Vector Capacities.</title>
        <authorList>
            <consortium name="Tick Genome and Microbiome Consortium (TIGMIC)"/>
            <person name="Jia N."/>
            <person name="Wang J."/>
            <person name="Shi W."/>
            <person name="Du L."/>
            <person name="Sun Y."/>
            <person name="Zhan W."/>
            <person name="Jiang J.F."/>
            <person name="Wang Q."/>
            <person name="Zhang B."/>
            <person name="Ji P."/>
            <person name="Bell-Sakyi L."/>
            <person name="Cui X.M."/>
            <person name="Yuan T.T."/>
            <person name="Jiang B.G."/>
            <person name="Yang W.F."/>
            <person name="Lam T.T."/>
            <person name="Chang Q.C."/>
            <person name="Ding S.J."/>
            <person name="Wang X.J."/>
            <person name="Zhu J.G."/>
            <person name="Ruan X.D."/>
            <person name="Zhao L."/>
            <person name="Wei J.T."/>
            <person name="Ye R.Z."/>
            <person name="Que T.C."/>
            <person name="Du C.H."/>
            <person name="Zhou Y.H."/>
            <person name="Cheng J.X."/>
            <person name="Dai P.F."/>
            <person name="Guo W.B."/>
            <person name="Han X.H."/>
            <person name="Huang E.J."/>
            <person name="Li L.F."/>
            <person name="Wei W."/>
            <person name="Gao Y.C."/>
            <person name="Liu J.Z."/>
            <person name="Shao H.Z."/>
            <person name="Wang X."/>
            <person name="Wang C.C."/>
            <person name="Yang T.C."/>
            <person name="Huo Q.B."/>
            <person name="Li W."/>
            <person name="Chen H.Y."/>
            <person name="Chen S.E."/>
            <person name="Zhou L.G."/>
            <person name="Ni X.B."/>
            <person name="Tian J.H."/>
            <person name="Sheng Y."/>
            <person name="Liu T."/>
            <person name="Pan Y.S."/>
            <person name="Xia L.Y."/>
            <person name="Li J."/>
            <person name="Zhao F."/>
            <person name="Cao W.C."/>
        </authorList>
    </citation>
    <scope>NUCLEOTIDE SEQUENCE</scope>
    <source>
        <strain evidence="2">Rmic-2018</strain>
    </source>
</reference>